<comment type="caution">
    <text evidence="1">The sequence shown here is derived from an EMBL/GenBank/DDBJ whole genome shotgun (WGS) entry which is preliminary data.</text>
</comment>
<dbReference type="PANTHER" id="PTHR39323">
    <property type="entry name" value="BLR1149 PROTEIN"/>
    <property type="match status" value="1"/>
</dbReference>
<dbReference type="PIRSF" id="PIRSF000887">
    <property type="entry name" value="Pesterase_MJ0037"/>
    <property type="match status" value="1"/>
</dbReference>
<keyword evidence="1" id="KW-0436">Ligase</keyword>
<dbReference type="SUPFAM" id="SSF56300">
    <property type="entry name" value="Metallo-dependent phosphatases"/>
    <property type="match status" value="1"/>
</dbReference>
<dbReference type="InterPro" id="IPR024173">
    <property type="entry name" value="Pesterase_MJ0037-like"/>
</dbReference>
<dbReference type="NCBIfam" id="TIGR04123">
    <property type="entry name" value="P_estr_lig_assc"/>
    <property type="match status" value="1"/>
</dbReference>
<dbReference type="Gene3D" id="3.60.21.10">
    <property type="match status" value="1"/>
</dbReference>
<dbReference type="GO" id="GO:0016787">
    <property type="term" value="F:hydrolase activity"/>
    <property type="evidence" value="ECO:0007669"/>
    <property type="project" value="UniProtKB-KW"/>
</dbReference>
<organism evidence="1 2">
    <name type="scientific">Spiribacter onubensis</name>
    <dbReference type="NCBI Taxonomy" id="3122420"/>
    <lineage>
        <taxon>Bacteria</taxon>
        <taxon>Pseudomonadati</taxon>
        <taxon>Pseudomonadota</taxon>
        <taxon>Gammaproteobacteria</taxon>
        <taxon>Chromatiales</taxon>
        <taxon>Ectothiorhodospiraceae</taxon>
        <taxon>Spiribacter</taxon>
    </lineage>
</organism>
<sequence>MSEQTLQIGRHTLQLLPERAVYWPALSALLLADLHLGKAAAFRRAGLAIPEGDTAASLQRLDALITNWQPREIILLGDILHVRLGSDPALHRQILDWRVRHGAITMTAIIGNHDRELRRLEPALDCYEEGIERSGVVLRHHPPEGGIDRPWIAGHWHPVVRLDAGGDSLRLPAFIQESGDGLILPAFGGMTGGAPVTARRGRSRYVTSGEAVLAVDAYQPAD</sequence>
<dbReference type="InterPro" id="IPR029052">
    <property type="entry name" value="Metallo-depent_PP-like"/>
</dbReference>
<protein>
    <submittedName>
        <fullName evidence="1">Ligase-associated DNA damage response endonuclease PdeM</fullName>
        <ecNumber evidence="1">3.1.-.-</ecNumber>
    </submittedName>
</protein>
<evidence type="ECO:0000313" key="1">
    <source>
        <dbReference type="EMBL" id="MEX0385668.1"/>
    </source>
</evidence>
<dbReference type="Proteomes" id="UP001556653">
    <property type="component" value="Unassembled WGS sequence"/>
</dbReference>
<keyword evidence="1" id="KW-0378">Hydrolase</keyword>
<dbReference type="GO" id="GO:0016874">
    <property type="term" value="F:ligase activity"/>
    <property type="evidence" value="ECO:0007669"/>
    <property type="project" value="UniProtKB-KW"/>
</dbReference>
<name>A0ABV3S6B3_9GAMM</name>
<dbReference type="InterPro" id="IPR026336">
    <property type="entry name" value="PdeM-like"/>
</dbReference>
<gene>
    <name evidence="1" type="primary">pdeM</name>
    <name evidence="1" type="ORF">V6X64_01490</name>
</gene>
<evidence type="ECO:0000313" key="2">
    <source>
        <dbReference type="Proteomes" id="UP001556653"/>
    </source>
</evidence>
<accession>A0ABV3S6B3</accession>
<dbReference type="GO" id="GO:0004519">
    <property type="term" value="F:endonuclease activity"/>
    <property type="evidence" value="ECO:0007669"/>
    <property type="project" value="UniProtKB-KW"/>
</dbReference>
<keyword evidence="1" id="KW-0540">Nuclease</keyword>
<dbReference type="EC" id="3.1.-.-" evidence="1"/>
<dbReference type="PANTHER" id="PTHR39323:SF1">
    <property type="entry name" value="BLR1149 PROTEIN"/>
    <property type="match status" value="1"/>
</dbReference>
<reference evidence="1 2" key="1">
    <citation type="submission" date="2024-02" db="EMBL/GenBank/DDBJ databases">
        <title>New especies of Spiribacter isolated from saline water.</title>
        <authorList>
            <person name="Leon M.J."/>
            <person name="De La Haba R."/>
            <person name="Sanchez-Porro C."/>
            <person name="Ventosa A."/>
        </authorList>
    </citation>
    <scope>NUCLEOTIDE SEQUENCE [LARGE SCALE GENOMIC DNA]</scope>
    <source>
        <strain evidence="2">ag22IC4-227</strain>
    </source>
</reference>
<keyword evidence="2" id="KW-1185">Reference proteome</keyword>
<keyword evidence="1" id="KW-0255">Endonuclease</keyword>
<dbReference type="RefSeq" id="WP_367966149.1">
    <property type="nucleotide sequence ID" value="NZ_JBAKFI010000003.1"/>
</dbReference>
<proteinExistence type="predicted"/>
<dbReference type="EMBL" id="JBAKFJ010000001">
    <property type="protein sequence ID" value="MEX0385668.1"/>
    <property type="molecule type" value="Genomic_DNA"/>
</dbReference>